<feature type="region of interest" description="Disordered" evidence="9">
    <location>
        <begin position="1"/>
        <end position="26"/>
    </location>
</feature>
<evidence type="ECO:0000256" key="6">
    <source>
        <dbReference type="ARBA" id="ARBA00023242"/>
    </source>
</evidence>
<evidence type="ECO:0000256" key="5">
    <source>
        <dbReference type="ARBA" id="ARBA00023204"/>
    </source>
</evidence>
<protein>
    <recommendedName>
        <fullName evidence="8">Vacuolar import and degradation protein 21</fullName>
    </recommendedName>
</protein>
<evidence type="ECO:0000256" key="2">
    <source>
        <dbReference type="ARBA" id="ARBA00008913"/>
    </source>
</evidence>
<dbReference type="InParanoid" id="A0A0H2RRR6"/>
<feature type="compositionally biased region" description="Polar residues" evidence="9">
    <location>
        <begin position="1308"/>
        <end position="1324"/>
    </location>
</feature>
<feature type="region of interest" description="Disordered" evidence="9">
    <location>
        <begin position="1385"/>
        <end position="1405"/>
    </location>
</feature>
<feature type="region of interest" description="Disordered" evidence="9">
    <location>
        <begin position="838"/>
        <end position="859"/>
    </location>
</feature>
<dbReference type="Proteomes" id="UP000053477">
    <property type="component" value="Unassembled WGS sequence"/>
</dbReference>
<comment type="subcellular location">
    <subcellularLocation>
        <location evidence="1">Nucleus</location>
    </subcellularLocation>
</comment>
<evidence type="ECO:0000256" key="7">
    <source>
        <dbReference type="ARBA" id="ARBA00025178"/>
    </source>
</evidence>
<reference evidence="13 14" key="1">
    <citation type="submission" date="2015-04" db="EMBL/GenBank/DDBJ databases">
        <title>Complete genome sequence of Schizopora paradoxa KUC8140, a cosmopolitan wood degrader in East Asia.</title>
        <authorList>
            <consortium name="DOE Joint Genome Institute"/>
            <person name="Min B."/>
            <person name="Park H."/>
            <person name="Jang Y."/>
            <person name="Kim J.-J."/>
            <person name="Kim K.H."/>
            <person name="Pangilinan J."/>
            <person name="Lipzen A."/>
            <person name="Riley R."/>
            <person name="Grigoriev I.V."/>
            <person name="Spatafora J.W."/>
            <person name="Choi I.-G."/>
        </authorList>
    </citation>
    <scope>NUCLEOTIDE SEQUENCE [LARGE SCALE GENOMIC DNA]</scope>
    <source>
        <strain evidence="13 14">KUC8140</strain>
    </source>
</reference>
<dbReference type="PANTHER" id="PTHR46459">
    <property type="entry name" value="E1A-BINDING PROTEIN P400-RELATED"/>
    <property type="match status" value="1"/>
</dbReference>
<comment type="similarity">
    <text evidence="2">Belongs to the EAF1 family.</text>
</comment>
<dbReference type="PROSITE" id="PS51294">
    <property type="entry name" value="HTH_MYB"/>
    <property type="match status" value="1"/>
</dbReference>
<feature type="compositionally biased region" description="Low complexity" evidence="9">
    <location>
        <begin position="1385"/>
        <end position="1397"/>
    </location>
</feature>
<dbReference type="SUPFAM" id="SSF46689">
    <property type="entry name" value="Homeodomain-like"/>
    <property type="match status" value="1"/>
</dbReference>
<feature type="compositionally biased region" description="Low complexity" evidence="9">
    <location>
        <begin position="253"/>
        <end position="265"/>
    </location>
</feature>
<dbReference type="SMART" id="SM00717">
    <property type="entry name" value="SANT"/>
    <property type="match status" value="1"/>
</dbReference>
<feature type="compositionally biased region" description="Polar residues" evidence="9">
    <location>
        <begin position="348"/>
        <end position="361"/>
    </location>
</feature>
<feature type="compositionally biased region" description="Low complexity" evidence="9">
    <location>
        <begin position="1184"/>
        <end position="1218"/>
    </location>
</feature>
<feature type="domain" description="HSA" evidence="11">
    <location>
        <begin position="516"/>
        <end position="588"/>
    </location>
</feature>
<keyword evidence="14" id="KW-1185">Reference proteome</keyword>
<dbReference type="GO" id="GO:0006281">
    <property type="term" value="P:DNA repair"/>
    <property type="evidence" value="ECO:0007669"/>
    <property type="project" value="UniProtKB-KW"/>
</dbReference>
<gene>
    <name evidence="13" type="ORF">SCHPADRAFT_850679</name>
</gene>
<dbReference type="PANTHER" id="PTHR46459:SF1">
    <property type="entry name" value="E1A-BINDING PROTEIN P400"/>
    <property type="match status" value="1"/>
</dbReference>
<evidence type="ECO:0000259" key="12">
    <source>
        <dbReference type="PROSITE" id="PS51294"/>
    </source>
</evidence>
<dbReference type="Pfam" id="PF00249">
    <property type="entry name" value="Myb_DNA-binding"/>
    <property type="match status" value="1"/>
</dbReference>
<feature type="compositionally biased region" description="Basic and acidic residues" evidence="9">
    <location>
        <begin position="436"/>
        <end position="453"/>
    </location>
</feature>
<feature type="compositionally biased region" description="Acidic residues" evidence="9">
    <location>
        <begin position="282"/>
        <end position="310"/>
    </location>
</feature>
<feature type="region of interest" description="Disordered" evidence="9">
    <location>
        <begin position="604"/>
        <end position="645"/>
    </location>
</feature>
<evidence type="ECO:0000259" key="10">
    <source>
        <dbReference type="PROSITE" id="PS50090"/>
    </source>
</evidence>
<feature type="domain" description="HTH myb-type" evidence="12">
    <location>
        <begin position="951"/>
        <end position="1007"/>
    </location>
</feature>
<feature type="compositionally biased region" description="Low complexity" evidence="9">
    <location>
        <begin position="311"/>
        <end position="324"/>
    </location>
</feature>
<feature type="compositionally biased region" description="Pro residues" evidence="9">
    <location>
        <begin position="391"/>
        <end position="403"/>
    </location>
</feature>
<dbReference type="InterPro" id="IPR017930">
    <property type="entry name" value="Myb_dom"/>
</dbReference>
<evidence type="ECO:0000313" key="14">
    <source>
        <dbReference type="Proteomes" id="UP000053477"/>
    </source>
</evidence>
<dbReference type="FunCoup" id="A0A0H2RRR6">
    <property type="interactions" value="7"/>
</dbReference>
<dbReference type="InterPro" id="IPR009057">
    <property type="entry name" value="Homeodomain-like_sf"/>
</dbReference>
<evidence type="ECO:0000256" key="9">
    <source>
        <dbReference type="SAM" id="MobiDB-lite"/>
    </source>
</evidence>
<dbReference type="Gene3D" id="1.10.10.60">
    <property type="entry name" value="Homeodomain-like"/>
    <property type="match status" value="1"/>
</dbReference>
<sequence length="1405" mass="154725">MDEARVELNDVDEDGLGNLQWPAGSPIPELEDVRVYLADERISEKKAVTARRLETLREFFHFLKFGENGDDFPLLPQEPLTSDGANMDTLLAKYDLDAHPETGWFSPAMDDIVYNYASPLSSPPPEDEDVAPQIAEDATSTHGEPVVVEENDLGELDYPESIIPSSPAAVQEEEVSKSESEQEREEEDTAMDVDESHASVPPPPPVSDGIEPDTDEDAHMEEESENAEVAVETQSQEVQERHGSQEEDKDPLDIISLLSRASSISQADEPVVEQPPMTSDQVDADDNADDDADDEDDADMEKEEEKEESLEPPSQTTQTVVTSQEVRDESPSPSPSPKTPLPTESFPVPSSQMLASPSVPSKTPPAPVIVRISSSQQELHPTYSFVGDSPPSVPARPPQPSPPSRVKAATRYTLPPVSALPLELQKKGKPPKLRKRDRDKERSGSDNGKKDEWAPMGMARWAAILRCNPVFKRVSRASKCVSTRDWNISMQELKLIRVFDRIELLKDAGRWSFRQPKKQKAVALPKAHWDYLLDEMKWLQVDFREERRWKIALAYELAQEVLDWHEAGSWEERIRLGICTPWKRPLPLESGSVGMEVDADDTHIFAPNGVSQTPMDDNASSEDPALMQQSDDEQLDDEHRDQQDVDDALQPSAVLAEAANAPVEPLAGEATEPSTILPKIEEIEGTNVLHESPGVVGSDAMEVDLVSSQSDGVAEPTKIEGNDNVQPSNALKQSSTNPLMSQPNADPSLQNADTPNVPSSLPSEQSQALRSSIAALPDDALFVQFDSLALSSESDSNGAESSTSQVTLAPNDIDLQALFPELQVYGFIDLNPSEIIASSSSEGKKKADKKAEKDDPTKRVDETMATKLCPIGFFMHKKPTLVSALQPSRKWRKGKWVNLEESPVVSDIDGPSPAITEPSASSLFDPRKHDIIRTQLNILPHRDRRRTAEVSWSPAEENMLKKWADRYPNNWRLVADALNSSRIRSRADLRTPLECFERWKARWSALAHRGSIASASGSIASLDDLESVPPTPVSSSSQMTTRGVKRMAANANFSNSGSLTVSTNANFVESRKRKRHLLISDTMKRVSRQREIHLKTNLNTRKSTGPVHDTHLIYDVKQKFSPQELSRLKAEKDSEDQKMALARRQEEMRRQQMLRAQIYREQVAAHREQIAAQREQQQKLLNDPARAQASTPAAPAPAQQSVPQIRSNQVNISQQQQQAKLAGQAGPVPPMSPQALIQYQQARLAAVQAQAQAQAQQAQQQQQTQLQGQAANASAVNGVVAQATPFANRGGGASSPQSQHSSPPRSSATPVNAANFPRPTSAQRPSLPGGQALPMAGGQVSVPGNPIARHSNANMAAYFANGGNQLTPEQMTQMYRYQQLQQQHAQLQMQQQQQQQQNGFTGTGS</sequence>
<comment type="function">
    <text evidence="7">Component of the NuA4 histone acetyltransferase complex which is involved in transcriptional activation of selected genes principally by acetylation of nucleosomal histone H4 and H2A. The NuA4 complex is also involved in DNA repair.</text>
</comment>
<feature type="compositionally biased region" description="Acidic residues" evidence="9">
    <location>
        <begin position="147"/>
        <end position="158"/>
    </location>
</feature>
<dbReference type="PROSITE" id="PS50090">
    <property type="entry name" value="MYB_LIKE"/>
    <property type="match status" value="1"/>
</dbReference>
<dbReference type="GO" id="GO:0005634">
    <property type="term" value="C:nucleus"/>
    <property type="evidence" value="ECO:0007669"/>
    <property type="project" value="UniProtKB-SubCell"/>
</dbReference>
<evidence type="ECO:0000256" key="3">
    <source>
        <dbReference type="ARBA" id="ARBA00022763"/>
    </source>
</evidence>
<dbReference type="GO" id="GO:0035267">
    <property type="term" value="C:NuA4 histone acetyltransferase complex"/>
    <property type="evidence" value="ECO:0007669"/>
    <property type="project" value="TreeGrafter"/>
</dbReference>
<feature type="region of interest" description="Disordered" evidence="9">
    <location>
        <begin position="1175"/>
        <end position="1229"/>
    </location>
</feature>
<organism evidence="13 14">
    <name type="scientific">Schizopora paradoxa</name>
    <dbReference type="NCBI Taxonomy" id="27342"/>
    <lineage>
        <taxon>Eukaryota</taxon>
        <taxon>Fungi</taxon>
        <taxon>Dikarya</taxon>
        <taxon>Basidiomycota</taxon>
        <taxon>Agaricomycotina</taxon>
        <taxon>Agaricomycetes</taxon>
        <taxon>Hymenochaetales</taxon>
        <taxon>Schizoporaceae</taxon>
        <taxon>Schizopora</taxon>
    </lineage>
</organism>
<dbReference type="CDD" id="cd00167">
    <property type="entry name" value="SANT"/>
    <property type="match status" value="1"/>
</dbReference>
<feature type="compositionally biased region" description="Acidic residues" evidence="9">
    <location>
        <begin position="210"/>
        <end position="226"/>
    </location>
</feature>
<feature type="compositionally biased region" description="Basic and acidic residues" evidence="9">
    <location>
        <begin position="842"/>
        <end position="859"/>
    </location>
</feature>
<dbReference type="Pfam" id="PF07529">
    <property type="entry name" value="HSA"/>
    <property type="match status" value="1"/>
</dbReference>
<dbReference type="SMART" id="SM00573">
    <property type="entry name" value="HSA"/>
    <property type="match status" value="1"/>
</dbReference>
<keyword evidence="6" id="KW-0539">Nucleus</keyword>
<keyword evidence="4" id="KW-0156">Chromatin regulator</keyword>
<feature type="region of interest" description="Disordered" evidence="9">
    <location>
        <begin position="136"/>
        <end position="453"/>
    </location>
</feature>
<feature type="region of interest" description="Disordered" evidence="9">
    <location>
        <begin position="1286"/>
        <end position="1348"/>
    </location>
</feature>
<dbReference type="InterPro" id="IPR001005">
    <property type="entry name" value="SANT/Myb"/>
</dbReference>
<evidence type="ECO:0000259" key="11">
    <source>
        <dbReference type="PROSITE" id="PS51204"/>
    </source>
</evidence>
<proteinExistence type="inferred from homology"/>
<keyword evidence="5" id="KW-0234">DNA repair</keyword>
<evidence type="ECO:0000256" key="8">
    <source>
        <dbReference type="ARBA" id="ARBA00029670"/>
    </source>
</evidence>
<evidence type="ECO:0000313" key="13">
    <source>
        <dbReference type="EMBL" id="KLO14690.1"/>
    </source>
</evidence>
<dbReference type="InterPro" id="IPR014012">
    <property type="entry name" value="HSA_dom"/>
</dbReference>
<dbReference type="PROSITE" id="PS51204">
    <property type="entry name" value="HSA"/>
    <property type="match status" value="1"/>
</dbReference>
<dbReference type="OrthoDB" id="5364245at2759"/>
<dbReference type="EMBL" id="KQ085940">
    <property type="protein sequence ID" value="KLO14690.1"/>
    <property type="molecule type" value="Genomic_DNA"/>
</dbReference>
<dbReference type="GO" id="GO:0003682">
    <property type="term" value="F:chromatin binding"/>
    <property type="evidence" value="ECO:0007669"/>
    <property type="project" value="TreeGrafter"/>
</dbReference>
<name>A0A0H2RRR6_9AGAM</name>
<evidence type="ECO:0000256" key="1">
    <source>
        <dbReference type="ARBA" id="ARBA00004123"/>
    </source>
</evidence>
<feature type="compositionally biased region" description="Low complexity" evidence="9">
    <location>
        <begin position="1294"/>
        <end position="1307"/>
    </location>
</feature>
<evidence type="ECO:0000256" key="4">
    <source>
        <dbReference type="ARBA" id="ARBA00022853"/>
    </source>
</evidence>
<feature type="compositionally biased region" description="Acidic residues" evidence="9">
    <location>
        <begin position="182"/>
        <end position="193"/>
    </location>
</feature>
<keyword evidence="3" id="KW-0227">DNA damage</keyword>
<feature type="compositionally biased region" description="Polar residues" evidence="9">
    <location>
        <begin position="723"/>
        <end position="769"/>
    </location>
</feature>
<dbReference type="STRING" id="27342.A0A0H2RRR6"/>
<feature type="region of interest" description="Disordered" evidence="9">
    <location>
        <begin position="706"/>
        <end position="769"/>
    </location>
</feature>
<feature type="domain" description="Myb-like" evidence="10">
    <location>
        <begin position="944"/>
        <end position="1003"/>
    </location>
</feature>
<accession>A0A0H2RRR6</accession>
<dbReference type="GO" id="GO:0006325">
    <property type="term" value="P:chromatin organization"/>
    <property type="evidence" value="ECO:0007669"/>
    <property type="project" value="UniProtKB-KW"/>
</dbReference>